<sequence>MPKRTNPFGDYSPLQMKVHVGKKEINMGVSQDQKMKTVYAKTKQLLYDGSKRTFSSVMTDANDNHVLCSVSDVTSWTANGMSPDVFTMEMESKESNANQLHITPMGTLSSSPLPACKSTFKPGSDGVPKSSWDQLFHGYRRGPVGSSNCQCCKGQAASQDRCGFCEKSVCQGCIRQCQSCSGNFCQFCSVVNYDEVTERAFCLNCTS</sequence>
<dbReference type="InterPro" id="IPR022773">
    <property type="entry name" value="Siva"/>
</dbReference>
<gene>
    <name evidence="1" type="ORF">ACJMK2_036895</name>
</gene>
<name>A0ABD3WJZ3_SINWO</name>
<proteinExistence type="predicted"/>
<evidence type="ECO:0000313" key="1">
    <source>
        <dbReference type="EMBL" id="KAL3873810.1"/>
    </source>
</evidence>
<dbReference type="AlphaFoldDB" id="A0ABD3WJZ3"/>
<evidence type="ECO:0000313" key="2">
    <source>
        <dbReference type="Proteomes" id="UP001634394"/>
    </source>
</evidence>
<dbReference type="PANTHER" id="PTHR14365">
    <property type="entry name" value="APOPTOSIS REGULATORY PROTEIN SIVA"/>
    <property type="match status" value="1"/>
</dbReference>
<dbReference type="Pfam" id="PF05458">
    <property type="entry name" value="Siva"/>
    <property type="match status" value="2"/>
</dbReference>
<dbReference type="PANTHER" id="PTHR14365:SF1">
    <property type="entry name" value="APOPTOSIS REGULATORY PROTEIN SIVA"/>
    <property type="match status" value="1"/>
</dbReference>
<organism evidence="1 2">
    <name type="scientific">Sinanodonta woodiana</name>
    <name type="common">Chinese pond mussel</name>
    <name type="synonym">Anodonta woodiana</name>
    <dbReference type="NCBI Taxonomy" id="1069815"/>
    <lineage>
        <taxon>Eukaryota</taxon>
        <taxon>Metazoa</taxon>
        <taxon>Spiralia</taxon>
        <taxon>Lophotrochozoa</taxon>
        <taxon>Mollusca</taxon>
        <taxon>Bivalvia</taxon>
        <taxon>Autobranchia</taxon>
        <taxon>Heteroconchia</taxon>
        <taxon>Palaeoheterodonta</taxon>
        <taxon>Unionida</taxon>
        <taxon>Unionoidea</taxon>
        <taxon>Unionidae</taxon>
        <taxon>Unioninae</taxon>
        <taxon>Sinanodonta</taxon>
    </lineage>
</organism>
<evidence type="ECO:0008006" key="3">
    <source>
        <dbReference type="Google" id="ProtNLM"/>
    </source>
</evidence>
<comment type="caution">
    <text evidence="1">The sequence shown here is derived from an EMBL/GenBank/DDBJ whole genome shotgun (WGS) entry which is preliminary data.</text>
</comment>
<dbReference type="Proteomes" id="UP001634394">
    <property type="component" value="Unassembled WGS sequence"/>
</dbReference>
<accession>A0ABD3WJZ3</accession>
<reference evidence="1 2" key="1">
    <citation type="submission" date="2024-11" db="EMBL/GenBank/DDBJ databases">
        <title>Chromosome-level genome assembly of the freshwater bivalve Anodonta woodiana.</title>
        <authorList>
            <person name="Chen X."/>
        </authorList>
    </citation>
    <scope>NUCLEOTIDE SEQUENCE [LARGE SCALE GENOMIC DNA]</scope>
    <source>
        <strain evidence="1">MN2024</strain>
        <tissue evidence="1">Gills</tissue>
    </source>
</reference>
<protein>
    <recommendedName>
        <fullName evidence="3">Apoptosis regulatory protein Siva</fullName>
    </recommendedName>
</protein>
<dbReference type="EMBL" id="JBJQND010000006">
    <property type="protein sequence ID" value="KAL3873810.1"/>
    <property type="molecule type" value="Genomic_DNA"/>
</dbReference>
<keyword evidence="2" id="KW-1185">Reference proteome</keyword>